<accession>A0A4S2MJD4</accession>
<dbReference type="Pfam" id="PF07919">
    <property type="entry name" value="Gryzun"/>
    <property type="match status" value="1"/>
</dbReference>
<dbReference type="STRING" id="341454.A0A4S2MJD4"/>
<dbReference type="PANTHER" id="PTHR14374">
    <property type="entry name" value="FOIE GRAS"/>
    <property type="match status" value="1"/>
</dbReference>
<proteinExistence type="predicted"/>
<protein>
    <submittedName>
        <fullName evidence="3">Uncharacterized protein</fullName>
    </submittedName>
</protein>
<dbReference type="AlphaFoldDB" id="A0A4S2MJD4"/>
<sequence>MDVYPAEFITHEAPLLVLSGLGSPEKLHEAPTYPLIENGPRISSEPLVAGADAELFLECLQKRSAEGVWAGHPESEKRLPKTVFRIRAFPRNYRLPPRKANPPTSDEYETDGDAAPIRDLHSPISPLSPLSTLYPDGVLSHLWLRKHQSILPAVYVSVHRLYTDSNDRAQEGSHDNELITAINREKQCFTSIVSGPPDSHGHEDLRSSGYRTKFVVLILVDRKAGSPTKQDDRLNSIRRGTSLSTNSTFFVLPSNSVEAEFDQFAAAFLSNLYPGALEYYRELTKHTRRKRNKGSVPPPTLPSSRALSSQAWTLRYEFKLGVFAEFRQEMDTAGRNYETAYEKLFSEIFETTASWSDRWTEARLLSDILALRMIRCNLWQENYVVAKQKWSHHITRMRDILNRKGKGTDTYGFAAWMSRWNQCLGDLLRLGKFTNFTHAGHSTLLLPDVDTTLPAIYAVPPSMKPGTQPLRVQDLLHHAGFYYLAATEWTAKRMALASKMTSSDKKDHDTYLCPNPLDEKSIDHVALEMASLLMARTEFERTCQRRMAESVSHRVARLMMGKGPNSPEMWGMAIKELRKVATIYRQEGWWGVLENVLWSIVECGQKANDWTTAFLAMFELMSSSVFRLREGWNYDLTKFIDASQTSSKPTIVVRSDEVVSFLSVGFAFASSTMHVGYPASAQLTLSSDAHSSSTPVTFKKLTVTFDGGLKPIVLHHKGFAGVNETETIGPNLMIDLAGKLQEATSDRATVRETEADLSIEPGQTKIYCLASILREAGTVSTSSATFEFINESFDMDLIFQFKETASRGLVHPLPSHKNTSGRVCGGSKVWWVREDDKIRRQAVRAKTPTEATILPRPPKMEVFPEGLGKGVYIDEVVHLGLKVVNGEEEDAEVEIEAKIVGWFDDNAPTIIWNPESDNSTKSSVYNLGKVSPDSHTLIPFSFKSSSTPIDCTLEIIVRYHLVTDPETPIHKTVVAEMPIINPFHATFDWSSHLHPGPWPDCFSVSDEVFDAVAENMKPVLGVTQRWVLQTMLLNVGEDQLEICGLDLPANTISGNSQVIVNTDTKAPLELGPNSSVRVPFLIDVQKYSLEDRTPANIDAVLHLQWRRVSSDPSPTVITPIPIPRLFVPLREPRVLLTAPPSPPGDPTLRLRYTIENPTTYFLTFTVLMEPSGEFAFSGLKQTGTLNVPPVSRVDLAYRLLPYKRGEWIRPALRVIDRGFNRQLKVMPGQAEGIGIEKGVVVVWVPEEQKDGEGDA</sequence>
<gene>
    <name evidence="3" type="ORF">EX30DRAFT_367097</name>
</gene>
<dbReference type="InterPro" id="IPR012880">
    <property type="entry name" value="Gryzun"/>
</dbReference>
<dbReference type="PANTHER" id="PTHR14374:SF0">
    <property type="entry name" value="TRAFFICKING PROTEIN PARTICLE COMPLEX SUBUNIT 11"/>
    <property type="match status" value="1"/>
</dbReference>
<evidence type="ECO:0000313" key="4">
    <source>
        <dbReference type="Proteomes" id="UP000298138"/>
    </source>
</evidence>
<evidence type="ECO:0000313" key="3">
    <source>
        <dbReference type="EMBL" id="TGZ76885.1"/>
    </source>
</evidence>
<dbReference type="Proteomes" id="UP000298138">
    <property type="component" value="Unassembled WGS sequence"/>
</dbReference>
<feature type="domain" description="Gryzun putative trafficking through Golgi" evidence="1">
    <location>
        <begin position="651"/>
        <end position="1245"/>
    </location>
</feature>
<feature type="domain" description="Trafficking protein particle complex subunit 11" evidence="2">
    <location>
        <begin position="358"/>
        <end position="622"/>
    </location>
</feature>
<name>A0A4S2MJD4_9PEZI</name>
<dbReference type="InParanoid" id="A0A4S2MJD4"/>
<dbReference type="InterPro" id="IPR021773">
    <property type="entry name" value="TPC11"/>
</dbReference>
<dbReference type="OrthoDB" id="6278596at2759"/>
<keyword evidence="4" id="KW-1185">Reference proteome</keyword>
<organism evidence="3 4">
    <name type="scientific">Ascodesmis nigricans</name>
    <dbReference type="NCBI Taxonomy" id="341454"/>
    <lineage>
        <taxon>Eukaryota</taxon>
        <taxon>Fungi</taxon>
        <taxon>Dikarya</taxon>
        <taxon>Ascomycota</taxon>
        <taxon>Pezizomycotina</taxon>
        <taxon>Pezizomycetes</taxon>
        <taxon>Pezizales</taxon>
        <taxon>Ascodesmidaceae</taxon>
        <taxon>Ascodesmis</taxon>
    </lineage>
</organism>
<evidence type="ECO:0000259" key="2">
    <source>
        <dbReference type="Pfam" id="PF11817"/>
    </source>
</evidence>
<reference evidence="3 4" key="1">
    <citation type="submission" date="2019-04" db="EMBL/GenBank/DDBJ databases">
        <title>Comparative genomics and transcriptomics to analyze fruiting body development in filamentous ascomycetes.</title>
        <authorList>
            <consortium name="DOE Joint Genome Institute"/>
            <person name="Lutkenhaus R."/>
            <person name="Traeger S."/>
            <person name="Breuer J."/>
            <person name="Kuo A."/>
            <person name="Lipzen A."/>
            <person name="Pangilinan J."/>
            <person name="Dilworth D."/>
            <person name="Sandor L."/>
            <person name="Poggeler S."/>
            <person name="Barry K."/>
            <person name="Grigoriev I.V."/>
            <person name="Nowrousian M."/>
        </authorList>
    </citation>
    <scope>NUCLEOTIDE SEQUENCE [LARGE SCALE GENOMIC DNA]</scope>
    <source>
        <strain evidence="3 4">CBS 389.68</strain>
    </source>
</reference>
<dbReference type="EMBL" id="ML220164">
    <property type="protein sequence ID" value="TGZ76885.1"/>
    <property type="molecule type" value="Genomic_DNA"/>
</dbReference>
<evidence type="ECO:0000259" key="1">
    <source>
        <dbReference type="Pfam" id="PF07919"/>
    </source>
</evidence>
<dbReference type="Pfam" id="PF11817">
    <property type="entry name" value="Foie-gras_1"/>
    <property type="match status" value="1"/>
</dbReference>